<accession>A0AA40BZ07</accession>
<protein>
    <submittedName>
        <fullName evidence="4">Transcriptional regulatory protein</fullName>
    </submittedName>
</protein>
<dbReference type="CDD" id="cd12148">
    <property type="entry name" value="fungal_TF_MHR"/>
    <property type="match status" value="1"/>
</dbReference>
<sequence length="514" mass="56739">MIDRHIPDTGNPPYPWNLDGVAFKLDWQRLGPNEEPSVDDLPSHEYATLLFNTFKYHLGYFSGIIDERYFLGCLNEFYQQPRLVVSRSRQWFAQYLLVLAFGEAFVNPSTSEFGSQYASRAIPLLPDLHFLDKDPLSGIESLCLAALYLHSIDLRITAFHHIGHALHLSIFEGIHRHQPAEVVGQHRSLRCNRIFWIVYVLDLEFSALGGAMGSIRGTDITTKMPSDMEKTLYSEAMDLQISLSRLVSTILTTVYGVGEGSSGPLSLIKKIQSVLHKLAGISQELNSFLGARFQGTSSRTSKVASRLILSYHRCVVLTTRPLVMCILQSRLAHRHSGSSWNTVGSLLNTSVDSAMSVIKTLRGLGDHNLLDSFLPFQLEDVFSSAFLLHIISAVTPSLVPDQTWTANAHEVLDLMIAKGSPAARLRKLELEHLEKLISPIVEASAQGQPPARSNPDGSPAANVESADDMLSAAEDGVSPWDLLGADGMHALSPQQILGFANEFDMDSVIQSMFA</sequence>
<evidence type="ECO:0000313" key="5">
    <source>
        <dbReference type="Proteomes" id="UP001175001"/>
    </source>
</evidence>
<dbReference type="SMART" id="SM00906">
    <property type="entry name" value="Fungal_trans"/>
    <property type="match status" value="1"/>
</dbReference>
<organism evidence="4 5">
    <name type="scientific">Lasiodiplodia hormozganensis</name>
    <dbReference type="NCBI Taxonomy" id="869390"/>
    <lineage>
        <taxon>Eukaryota</taxon>
        <taxon>Fungi</taxon>
        <taxon>Dikarya</taxon>
        <taxon>Ascomycota</taxon>
        <taxon>Pezizomycotina</taxon>
        <taxon>Dothideomycetes</taxon>
        <taxon>Dothideomycetes incertae sedis</taxon>
        <taxon>Botryosphaeriales</taxon>
        <taxon>Botryosphaeriaceae</taxon>
        <taxon>Lasiodiplodia</taxon>
    </lineage>
</organism>
<dbReference type="Proteomes" id="UP001175001">
    <property type="component" value="Unassembled WGS sequence"/>
</dbReference>
<dbReference type="InterPro" id="IPR007219">
    <property type="entry name" value="XnlR_reg_dom"/>
</dbReference>
<feature type="domain" description="Xylanolytic transcriptional activator regulatory" evidence="3">
    <location>
        <begin position="158"/>
        <end position="231"/>
    </location>
</feature>
<dbReference type="PANTHER" id="PTHR46910">
    <property type="entry name" value="TRANSCRIPTION FACTOR PDR1"/>
    <property type="match status" value="1"/>
</dbReference>
<dbReference type="GO" id="GO:0006351">
    <property type="term" value="P:DNA-templated transcription"/>
    <property type="evidence" value="ECO:0007669"/>
    <property type="project" value="InterPro"/>
</dbReference>
<reference evidence="4" key="1">
    <citation type="submission" date="2023-06" db="EMBL/GenBank/DDBJ databases">
        <title>Multi-omics analyses reveal the molecular pathogenesis toolkit of Lasiodiplodia hormozganensis, a cross-kingdom pathogen.</title>
        <authorList>
            <person name="Felix C."/>
            <person name="Meneses R."/>
            <person name="Goncalves M.F.M."/>
            <person name="Tilleman L."/>
            <person name="Duarte A.S."/>
            <person name="Jorrin-Novo J.V."/>
            <person name="Van De Peer Y."/>
            <person name="Deforce D."/>
            <person name="Van Nieuwerburgh F."/>
            <person name="Esteves A.C."/>
            <person name="Alves A."/>
        </authorList>
    </citation>
    <scope>NUCLEOTIDE SEQUENCE</scope>
    <source>
        <strain evidence="4">CBS 339.90</strain>
    </source>
</reference>
<comment type="caution">
    <text evidence="4">The sequence shown here is derived from an EMBL/GenBank/DDBJ whole genome shotgun (WGS) entry which is preliminary data.</text>
</comment>
<keyword evidence="1" id="KW-0539">Nucleus</keyword>
<evidence type="ECO:0000259" key="3">
    <source>
        <dbReference type="SMART" id="SM00906"/>
    </source>
</evidence>
<dbReference type="GO" id="GO:0008270">
    <property type="term" value="F:zinc ion binding"/>
    <property type="evidence" value="ECO:0007669"/>
    <property type="project" value="InterPro"/>
</dbReference>
<name>A0AA40BZ07_9PEZI</name>
<evidence type="ECO:0000256" key="2">
    <source>
        <dbReference type="SAM" id="MobiDB-lite"/>
    </source>
</evidence>
<proteinExistence type="predicted"/>
<evidence type="ECO:0000313" key="4">
    <source>
        <dbReference type="EMBL" id="KAK0618695.1"/>
    </source>
</evidence>
<gene>
    <name evidence="4" type="ORF">DIS24_g11623</name>
</gene>
<dbReference type="GO" id="GO:0003677">
    <property type="term" value="F:DNA binding"/>
    <property type="evidence" value="ECO:0007669"/>
    <property type="project" value="InterPro"/>
</dbReference>
<dbReference type="AlphaFoldDB" id="A0AA40BZ07"/>
<feature type="region of interest" description="Disordered" evidence="2">
    <location>
        <begin position="444"/>
        <end position="467"/>
    </location>
</feature>
<dbReference type="InterPro" id="IPR050987">
    <property type="entry name" value="AtrR-like"/>
</dbReference>
<dbReference type="EMBL" id="JAUJDW010000178">
    <property type="protein sequence ID" value="KAK0618695.1"/>
    <property type="molecule type" value="Genomic_DNA"/>
</dbReference>
<evidence type="ECO:0000256" key="1">
    <source>
        <dbReference type="ARBA" id="ARBA00023242"/>
    </source>
</evidence>
<dbReference type="PANTHER" id="PTHR46910:SF32">
    <property type="entry name" value="TRANSCRIPTION FACTOR DOMAIN-CONTAINING PROTEIN-RELATED"/>
    <property type="match status" value="1"/>
</dbReference>
<dbReference type="Pfam" id="PF04082">
    <property type="entry name" value="Fungal_trans"/>
    <property type="match status" value="1"/>
</dbReference>
<keyword evidence="5" id="KW-1185">Reference proteome</keyword>
<dbReference type="GO" id="GO:0003700">
    <property type="term" value="F:DNA-binding transcription factor activity"/>
    <property type="evidence" value="ECO:0007669"/>
    <property type="project" value="InterPro"/>
</dbReference>